<comment type="subunit">
    <text evidence="12">Binds to RTN4R.</text>
</comment>
<dbReference type="SMART" id="SM00369">
    <property type="entry name" value="LRR_TYP"/>
    <property type="match status" value="3"/>
</dbReference>
<feature type="chain" id="PRO_5032910756" description="Oligodendrocyte-myelin glycoprotein" evidence="15">
    <location>
        <begin position="25"/>
        <end position="420"/>
    </location>
</feature>
<evidence type="ECO:0000256" key="5">
    <source>
        <dbReference type="ARBA" id="ARBA00022729"/>
    </source>
</evidence>
<dbReference type="PANTHER" id="PTHR47114">
    <property type="match status" value="1"/>
</dbReference>
<keyword evidence="9" id="KW-0325">Glycoprotein</keyword>
<dbReference type="PRINTS" id="PR00019">
    <property type="entry name" value="LEURICHRPT"/>
</dbReference>
<feature type="non-terminal residue" evidence="17">
    <location>
        <position position="1"/>
    </location>
</feature>
<evidence type="ECO:0000256" key="13">
    <source>
        <dbReference type="ARBA" id="ARBA00072716"/>
    </source>
</evidence>
<evidence type="ECO:0000256" key="6">
    <source>
        <dbReference type="ARBA" id="ARBA00022737"/>
    </source>
</evidence>
<keyword evidence="3" id="KW-0433">Leucine-rich repeat</keyword>
<evidence type="ECO:0000256" key="3">
    <source>
        <dbReference type="ARBA" id="ARBA00022614"/>
    </source>
</evidence>
<accession>A0A852A3P4</accession>
<feature type="region of interest" description="Disordered" evidence="14">
    <location>
        <begin position="369"/>
        <end position="397"/>
    </location>
</feature>
<evidence type="ECO:0000256" key="1">
    <source>
        <dbReference type="ARBA" id="ARBA00004609"/>
    </source>
</evidence>
<dbReference type="PANTHER" id="PTHR47114:SF2">
    <property type="entry name" value="OLIGODENDROCYTE-MYELIN GLYCOPROTEIN"/>
    <property type="match status" value="1"/>
</dbReference>
<comment type="function">
    <text evidence="11">Cell adhesion molecule contributing to the interactive process required for myelination in the central nervous system.</text>
</comment>
<dbReference type="InterPro" id="IPR000372">
    <property type="entry name" value="LRRNT"/>
</dbReference>
<dbReference type="GO" id="GO:0005886">
    <property type="term" value="C:plasma membrane"/>
    <property type="evidence" value="ECO:0007669"/>
    <property type="project" value="UniProtKB-SubCell"/>
</dbReference>
<evidence type="ECO:0000256" key="9">
    <source>
        <dbReference type="ARBA" id="ARBA00023180"/>
    </source>
</evidence>
<keyword evidence="7" id="KW-0130">Cell adhesion</keyword>
<dbReference type="Gene3D" id="3.80.10.10">
    <property type="entry name" value="Ribonuclease Inhibitor"/>
    <property type="match status" value="2"/>
</dbReference>
<evidence type="ECO:0000256" key="4">
    <source>
        <dbReference type="ARBA" id="ARBA00022622"/>
    </source>
</evidence>
<dbReference type="AlphaFoldDB" id="A0A852A3P4"/>
<sequence>MEYQILNASTCLLVLLVFIPTGLGICPSSCKCSGNDRNVDCSGRNLTVLPQGLQDNLTYLNLSFNQFVDLDHQLTRFTNLRTLDISNNWLKNVPAHLPKSLWELYATNNNIKVLQKLDTAYQWNLRVLDISRNMVERAVLINNTLSSLKFLNLSSNKLWTVPTNMPYNIETVDLSNNFLSQILPGTLVRLQHLTSLYLHNNKFSYIPDKAFDQLSQLRVITLYNNPWSCSDNQTIPYVLQWVQGTAARVLGAPCAEQPWAGTVPAPAQPTALDSSPMVRGTKAAHREASATAPEPTKVTKTHKQLKAKEVPPLGTQSPPALFPGTDSPDGPQEAAATRTILVQDSTEGNASLSPATGPSTTPMTLSITSGMPTNYSKMPQSTSTTLRKEETTPGVPSRASRWQMGLLCLALLHALALAMD</sequence>
<dbReference type="Pfam" id="PF12799">
    <property type="entry name" value="LRR_4"/>
    <property type="match status" value="1"/>
</dbReference>
<dbReference type="EMBL" id="WBNL01000675">
    <property type="protein sequence ID" value="NXE67645.1"/>
    <property type="molecule type" value="Genomic_DNA"/>
</dbReference>
<dbReference type="InterPro" id="IPR032675">
    <property type="entry name" value="LRR_dom_sf"/>
</dbReference>
<feature type="signal peptide" evidence="15">
    <location>
        <begin position="1"/>
        <end position="24"/>
    </location>
</feature>
<dbReference type="SMART" id="SM00364">
    <property type="entry name" value="LRR_BAC"/>
    <property type="match status" value="5"/>
</dbReference>
<organism evidence="17 18">
    <name type="scientific">Calcarius ornatus</name>
    <name type="common">Chestnut-collared longspur</name>
    <dbReference type="NCBI Taxonomy" id="198940"/>
    <lineage>
        <taxon>Eukaryota</taxon>
        <taxon>Metazoa</taxon>
        <taxon>Chordata</taxon>
        <taxon>Craniata</taxon>
        <taxon>Vertebrata</taxon>
        <taxon>Euteleostomi</taxon>
        <taxon>Archelosauria</taxon>
        <taxon>Archosauria</taxon>
        <taxon>Dinosauria</taxon>
        <taxon>Saurischia</taxon>
        <taxon>Theropoda</taxon>
        <taxon>Coelurosauria</taxon>
        <taxon>Aves</taxon>
        <taxon>Neognathae</taxon>
        <taxon>Neoaves</taxon>
        <taxon>Telluraves</taxon>
        <taxon>Australaves</taxon>
        <taxon>Passeriformes</taxon>
        <taxon>Passeroidea</taxon>
        <taxon>Fringillidae</taxon>
        <taxon>Emberizinae</taxon>
        <taxon>Emberizini</taxon>
        <taxon>Calcarius</taxon>
    </lineage>
</organism>
<dbReference type="GO" id="GO:0007155">
    <property type="term" value="P:cell adhesion"/>
    <property type="evidence" value="ECO:0007669"/>
    <property type="project" value="UniProtKB-KW"/>
</dbReference>
<dbReference type="FunFam" id="3.80.10.10:FF:000445">
    <property type="entry name" value="Oligodendrocyte myelin glycoprotein b"/>
    <property type="match status" value="1"/>
</dbReference>
<reference evidence="17" key="1">
    <citation type="submission" date="2019-09" db="EMBL/GenBank/DDBJ databases">
        <title>Bird 10,000 Genomes (B10K) Project - Family phase.</title>
        <authorList>
            <person name="Zhang G."/>
        </authorList>
    </citation>
    <scope>NUCLEOTIDE SEQUENCE</scope>
    <source>
        <strain evidence="17">B10K-DU-015-28</strain>
        <tissue evidence="17">Muscle</tissue>
    </source>
</reference>
<dbReference type="GO" id="GO:0098552">
    <property type="term" value="C:side of membrane"/>
    <property type="evidence" value="ECO:0007669"/>
    <property type="project" value="UniProtKB-KW"/>
</dbReference>
<evidence type="ECO:0000313" key="17">
    <source>
        <dbReference type="EMBL" id="NXE67645.1"/>
    </source>
</evidence>
<dbReference type="FunFam" id="3.80.10.10:FF:000180">
    <property type="entry name" value="Oligodendrocyte myelin glycoprotein"/>
    <property type="match status" value="1"/>
</dbReference>
<dbReference type="Pfam" id="PF13855">
    <property type="entry name" value="LRR_8"/>
    <property type="match status" value="1"/>
</dbReference>
<evidence type="ECO:0000256" key="12">
    <source>
        <dbReference type="ARBA" id="ARBA00063718"/>
    </source>
</evidence>
<protein>
    <recommendedName>
        <fullName evidence="13">Oligodendrocyte-myelin glycoprotein</fullName>
    </recommendedName>
</protein>
<keyword evidence="10" id="KW-0449">Lipoprotein</keyword>
<dbReference type="InterPro" id="IPR051071">
    <property type="entry name" value="LRR-bact_E3_ubiq_ligases"/>
</dbReference>
<keyword evidence="5 15" id="KW-0732">Signal</keyword>
<keyword evidence="6" id="KW-0677">Repeat</keyword>
<dbReference type="InterPro" id="IPR025875">
    <property type="entry name" value="Leu-rich_rpt_4"/>
</dbReference>
<dbReference type="SMART" id="SM00013">
    <property type="entry name" value="LRRNT"/>
    <property type="match status" value="1"/>
</dbReference>
<gene>
    <name evidence="17" type="primary">Omg</name>
    <name evidence="17" type="ORF">CALORN_R06733</name>
</gene>
<feature type="domain" description="LRRNT" evidence="16">
    <location>
        <begin position="25"/>
        <end position="59"/>
    </location>
</feature>
<proteinExistence type="predicted"/>
<dbReference type="InterPro" id="IPR001611">
    <property type="entry name" value="Leu-rich_rpt"/>
</dbReference>
<dbReference type="SUPFAM" id="SSF52058">
    <property type="entry name" value="L domain-like"/>
    <property type="match status" value="1"/>
</dbReference>
<dbReference type="Pfam" id="PF01462">
    <property type="entry name" value="LRRNT"/>
    <property type="match status" value="1"/>
</dbReference>
<evidence type="ECO:0000256" key="11">
    <source>
        <dbReference type="ARBA" id="ARBA00055448"/>
    </source>
</evidence>
<feature type="region of interest" description="Disordered" evidence="14">
    <location>
        <begin position="282"/>
        <end position="334"/>
    </location>
</feature>
<keyword evidence="8" id="KW-0472">Membrane</keyword>
<comment type="caution">
    <text evidence="17">The sequence shown here is derived from an EMBL/GenBank/DDBJ whole genome shotgun (WGS) entry which is preliminary data.</text>
</comment>
<evidence type="ECO:0000256" key="8">
    <source>
        <dbReference type="ARBA" id="ARBA00023136"/>
    </source>
</evidence>
<evidence type="ECO:0000256" key="7">
    <source>
        <dbReference type="ARBA" id="ARBA00022889"/>
    </source>
</evidence>
<name>A0A852A3P4_CALOR</name>
<keyword evidence="2" id="KW-1003">Cell membrane</keyword>
<evidence type="ECO:0000313" key="18">
    <source>
        <dbReference type="Proteomes" id="UP000603627"/>
    </source>
</evidence>
<keyword evidence="4" id="KW-0336">GPI-anchor</keyword>
<dbReference type="Proteomes" id="UP000603627">
    <property type="component" value="Unassembled WGS sequence"/>
</dbReference>
<evidence type="ECO:0000256" key="15">
    <source>
        <dbReference type="SAM" id="SignalP"/>
    </source>
</evidence>
<dbReference type="GO" id="GO:0031102">
    <property type="term" value="P:neuron projection regeneration"/>
    <property type="evidence" value="ECO:0007669"/>
    <property type="project" value="TreeGrafter"/>
</dbReference>
<dbReference type="InterPro" id="IPR003591">
    <property type="entry name" value="Leu-rich_rpt_typical-subtyp"/>
</dbReference>
<evidence type="ECO:0000256" key="14">
    <source>
        <dbReference type="SAM" id="MobiDB-lite"/>
    </source>
</evidence>
<dbReference type="PROSITE" id="PS51450">
    <property type="entry name" value="LRR"/>
    <property type="match status" value="2"/>
</dbReference>
<evidence type="ECO:0000256" key="10">
    <source>
        <dbReference type="ARBA" id="ARBA00023288"/>
    </source>
</evidence>
<feature type="non-terminal residue" evidence="17">
    <location>
        <position position="420"/>
    </location>
</feature>
<evidence type="ECO:0000256" key="2">
    <source>
        <dbReference type="ARBA" id="ARBA00022475"/>
    </source>
</evidence>
<feature type="compositionally biased region" description="Polar residues" evidence="14">
    <location>
        <begin position="369"/>
        <end position="385"/>
    </location>
</feature>
<comment type="subcellular location">
    <subcellularLocation>
        <location evidence="1">Cell membrane</location>
        <topology evidence="1">Lipid-anchor</topology>
        <topology evidence="1">GPI-anchor</topology>
    </subcellularLocation>
</comment>
<keyword evidence="18" id="KW-1185">Reference proteome</keyword>
<evidence type="ECO:0000259" key="16">
    <source>
        <dbReference type="SMART" id="SM00013"/>
    </source>
</evidence>